<sequence>MTFRQLREKAGLTVKESAKRLGIKPSTLNKYEVSIRHPSQLVMIQMVQVYKCTHEDVMIAYKGNLERAVQKFGKTNP</sequence>
<dbReference type="Proteomes" id="UP001144612">
    <property type="component" value="Unassembled WGS sequence"/>
</dbReference>
<evidence type="ECO:0000259" key="1">
    <source>
        <dbReference type="PROSITE" id="PS50943"/>
    </source>
</evidence>
<proteinExistence type="predicted"/>
<dbReference type="SUPFAM" id="SSF47413">
    <property type="entry name" value="lambda repressor-like DNA-binding domains"/>
    <property type="match status" value="1"/>
</dbReference>
<protein>
    <submittedName>
        <fullName evidence="2">Helix-turn-helix transcriptional regulator</fullName>
    </submittedName>
</protein>
<dbReference type="InterPro" id="IPR001387">
    <property type="entry name" value="Cro/C1-type_HTH"/>
</dbReference>
<dbReference type="EMBL" id="JAPQFJ010000003">
    <property type="protein sequence ID" value="MCY6957919.1"/>
    <property type="molecule type" value="Genomic_DNA"/>
</dbReference>
<comment type="caution">
    <text evidence="2">The sequence shown here is derived from an EMBL/GenBank/DDBJ whole genome shotgun (WGS) entry which is preliminary data.</text>
</comment>
<dbReference type="PROSITE" id="PS50943">
    <property type="entry name" value="HTH_CROC1"/>
    <property type="match status" value="1"/>
</dbReference>
<keyword evidence="3" id="KW-1185">Reference proteome</keyword>
<evidence type="ECO:0000313" key="2">
    <source>
        <dbReference type="EMBL" id="MCY6957919.1"/>
    </source>
</evidence>
<organism evidence="2 3">
    <name type="scientific">Clostridium brassicae</name>
    <dbReference type="NCBI Taxonomy" id="2999072"/>
    <lineage>
        <taxon>Bacteria</taxon>
        <taxon>Bacillati</taxon>
        <taxon>Bacillota</taxon>
        <taxon>Clostridia</taxon>
        <taxon>Eubacteriales</taxon>
        <taxon>Clostridiaceae</taxon>
        <taxon>Clostridium</taxon>
    </lineage>
</organism>
<name>A0ABT4DA69_9CLOT</name>
<reference evidence="2" key="1">
    <citation type="submission" date="2022-12" db="EMBL/GenBank/DDBJ databases">
        <title>Clostridium sp. nov., isolated from industrial wastewater.</title>
        <authorList>
            <person name="Jiayan W."/>
        </authorList>
    </citation>
    <scope>NUCLEOTIDE SEQUENCE</scope>
    <source>
        <strain evidence="2">ZC22-4</strain>
    </source>
</reference>
<dbReference type="Gene3D" id="1.10.260.40">
    <property type="entry name" value="lambda repressor-like DNA-binding domains"/>
    <property type="match status" value="1"/>
</dbReference>
<gene>
    <name evidence="2" type="ORF">OW729_04785</name>
</gene>
<dbReference type="CDD" id="cd00093">
    <property type="entry name" value="HTH_XRE"/>
    <property type="match status" value="1"/>
</dbReference>
<evidence type="ECO:0000313" key="3">
    <source>
        <dbReference type="Proteomes" id="UP001144612"/>
    </source>
</evidence>
<dbReference type="RefSeq" id="WP_268060320.1">
    <property type="nucleotide sequence ID" value="NZ_JAPQFJ010000003.1"/>
</dbReference>
<feature type="domain" description="HTH cro/C1-type" evidence="1">
    <location>
        <begin position="3"/>
        <end position="57"/>
    </location>
</feature>
<accession>A0ABT4DA69</accession>
<dbReference type="Pfam" id="PF01381">
    <property type="entry name" value="HTH_3"/>
    <property type="match status" value="1"/>
</dbReference>
<dbReference type="SMART" id="SM00530">
    <property type="entry name" value="HTH_XRE"/>
    <property type="match status" value="1"/>
</dbReference>
<dbReference type="InterPro" id="IPR010982">
    <property type="entry name" value="Lambda_DNA-bd_dom_sf"/>
</dbReference>